<feature type="transmembrane region" description="Helical" evidence="9">
    <location>
        <begin position="86"/>
        <end position="106"/>
    </location>
</feature>
<dbReference type="Pfam" id="PF00664">
    <property type="entry name" value="ABC_membrane"/>
    <property type="match status" value="1"/>
</dbReference>
<dbReference type="InterPro" id="IPR011527">
    <property type="entry name" value="ABC1_TM_dom"/>
</dbReference>
<dbReference type="PROSITE" id="PS00211">
    <property type="entry name" value="ABC_TRANSPORTER_1"/>
    <property type="match status" value="1"/>
</dbReference>
<dbReference type="GO" id="GO:0005886">
    <property type="term" value="C:plasma membrane"/>
    <property type="evidence" value="ECO:0007669"/>
    <property type="project" value="UniProtKB-SubCell"/>
</dbReference>
<evidence type="ECO:0000259" key="10">
    <source>
        <dbReference type="PROSITE" id="PS50893"/>
    </source>
</evidence>
<evidence type="ECO:0000256" key="9">
    <source>
        <dbReference type="SAM" id="Phobius"/>
    </source>
</evidence>
<dbReference type="Gene3D" id="1.20.1560.10">
    <property type="entry name" value="ABC transporter type 1, transmembrane domain"/>
    <property type="match status" value="1"/>
</dbReference>
<evidence type="ECO:0000259" key="11">
    <source>
        <dbReference type="PROSITE" id="PS50929"/>
    </source>
</evidence>
<dbReference type="GO" id="GO:0015421">
    <property type="term" value="F:ABC-type oligopeptide transporter activity"/>
    <property type="evidence" value="ECO:0007669"/>
    <property type="project" value="TreeGrafter"/>
</dbReference>
<dbReference type="InterPro" id="IPR017871">
    <property type="entry name" value="ABC_transporter-like_CS"/>
</dbReference>
<keyword evidence="3" id="KW-0813">Transport</keyword>
<dbReference type="InterPro" id="IPR003593">
    <property type="entry name" value="AAA+_ATPase"/>
</dbReference>
<sequence>MSFSDLIYRPFETLIRPLDIPYTPLPSRGPFALLMHFASMFRGALAAVAMLMIAIEGINLATIWGISFVVDGVTAKGAAAFLQENWPTLAVLGVLVFPVLPLLIFLGNTLNSQAVAVCMPAAMQWQGHKAVERQDLAFFHDLFAGQVAARISQVASAVQQQIVVAFYQGPLFLVQFVGSLVLLSALSWPLALPVFVWIAANIALASVAVPHFSERSRKTARARSLVVGAMTDLYSNIQMVKLFAAEDSEAGTMRKIMANAIESQQRERRIHLTTDTSVILLNTVLILANSAVGFWGLVGGFVTIGQFVASVAIVLRLNANSRAFLQMGQQIFQAVGTIRDAMPVVTTPPTIIDAPNASSLTVRAGQVEFRNVQFEYRQGQGVIEGLSLTVRAGEKVGLVGLSGAGKSTLVSLLLRFFDLKGGAIYIDGQDIRNVTQASLRQSIGVVTQDVSLLHRSVGDNIRYGRPSASREEVEHAARLAEADGFIANLKDSEGRTGYDAFVGDRGVKLSGGQRQRVAIARVLLKDAPILVLDEATSALDSEAEAAVQDKLALLMAGKTVIAIAHRLSTIASMDRIVVLDKGRIVEQGTPSALLERDGLYARLWKRQTGGYIADTVEAT</sequence>
<evidence type="ECO:0000256" key="6">
    <source>
        <dbReference type="ARBA" id="ARBA00022840"/>
    </source>
</evidence>
<dbReference type="PROSITE" id="PS50893">
    <property type="entry name" value="ABC_TRANSPORTER_2"/>
    <property type="match status" value="1"/>
</dbReference>
<evidence type="ECO:0000256" key="3">
    <source>
        <dbReference type="ARBA" id="ARBA00022448"/>
    </source>
</evidence>
<keyword evidence="6 12" id="KW-0067">ATP-binding</keyword>
<keyword evidence="8 9" id="KW-0472">Membrane</keyword>
<keyword evidence="4 9" id="KW-0812">Transmembrane</keyword>
<protein>
    <submittedName>
        <fullName evidence="12">Multidrug ABC transporter permease/ATP-binding protein</fullName>
    </submittedName>
</protein>
<dbReference type="PANTHER" id="PTHR43394:SF1">
    <property type="entry name" value="ATP-BINDING CASSETTE SUB-FAMILY B MEMBER 10, MITOCHONDRIAL"/>
    <property type="match status" value="1"/>
</dbReference>
<dbReference type="InterPro" id="IPR003439">
    <property type="entry name" value="ABC_transporter-like_ATP-bd"/>
</dbReference>
<dbReference type="PANTHER" id="PTHR43394">
    <property type="entry name" value="ATP-DEPENDENT PERMEASE MDL1, MITOCHONDRIAL"/>
    <property type="match status" value="1"/>
</dbReference>
<dbReference type="EMBL" id="CP024307">
    <property type="protein sequence ID" value="AUX77924.1"/>
    <property type="molecule type" value="Genomic_DNA"/>
</dbReference>
<feature type="domain" description="ABC transporter" evidence="10">
    <location>
        <begin position="367"/>
        <end position="606"/>
    </location>
</feature>
<dbReference type="Pfam" id="PF00005">
    <property type="entry name" value="ABC_tran"/>
    <property type="match status" value="1"/>
</dbReference>
<evidence type="ECO:0000256" key="1">
    <source>
        <dbReference type="ARBA" id="ARBA00004651"/>
    </source>
</evidence>
<keyword evidence="5" id="KW-0547">Nucleotide-binding</keyword>
<proteinExistence type="inferred from homology"/>
<dbReference type="AlphaFoldDB" id="A0A2L0H8Z0"/>
<evidence type="ECO:0000256" key="7">
    <source>
        <dbReference type="ARBA" id="ARBA00022989"/>
    </source>
</evidence>
<dbReference type="GO" id="GO:0005524">
    <property type="term" value="F:ATP binding"/>
    <property type="evidence" value="ECO:0007669"/>
    <property type="project" value="UniProtKB-KW"/>
</dbReference>
<gene>
    <name evidence="12" type="ORF">NXT3_CH03389</name>
</gene>
<evidence type="ECO:0000313" key="13">
    <source>
        <dbReference type="Proteomes" id="UP000239340"/>
    </source>
</evidence>
<feature type="transmembrane region" description="Helical" evidence="9">
    <location>
        <begin position="194"/>
        <end position="213"/>
    </location>
</feature>
<dbReference type="SUPFAM" id="SSF90123">
    <property type="entry name" value="ABC transporter transmembrane region"/>
    <property type="match status" value="1"/>
</dbReference>
<dbReference type="RefSeq" id="WP_104839754.1">
    <property type="nucleotide sequence ID" value="NZ_CP024307.1"/>
</dbReference>
<dbReference type="InterPro" id="IPR027417">
    <property type="entry name" value="P-loop_NTPase"/>
</dbReference>
<keyword evidence="7 9" id="KW-1133">Transmembrane helix</keyword>
<evidence type="ECO:0000313" key="12">
    <source>
        <dbReference type="EMBL" id="AUX77924.1"/>
    </source>
</evidence>
<dbReference type="PROSITE" id="PS50929">
    <property type="entry name" value="ABC_TM1F"/>
    <property type="match status" value="1"/>
</dbReference>
<dbReference type="FunFam" id="3.40.50.300:FF:000287">
    <property type="entry name" value="Multidrug ABC transporter ATP-binding protein"/>
    <property type="match status" value="1"/>
</dbReference>
<dbReference type="GO" id="GO:0016887">
    <property type="term" value="F:ATP hydrolysis activity"/>
    <property type="evidence" value="ECO:0007669"/>
    <property type="project" value="InterPro"/>
</dbReference>
<organism evidence="12 13">
    <name type="scientific">Rhizobium fredii</name>
    <name type="common">Sinorhizobium fredii</name>
    <dbReference type="NCBI Taxonomy" id="380"/>
    <lineage>
        <taxon>Bacteria</taxon>
        <taxon>Pseudomonadati</taxon>
        <taxon>Pseudomonadota</taxon>
        <taxon>Alphaproteobacteria</taxon>
        <taxon>Hyphomicrobiales</taxon>
        <taxon>Rhizobiaceae</taxon>
        <taxon>Sinorhizobium/Ensifer group</taxon>
        <taxon>Sinorhizobium</taxon>
    </lineage>
</organism>
<evidence type="ECO:0000256" key="5">
    <source>
        <dbReference type="ARBA" id="ARBA00022741"/>
    </source>
</evidence>
<evidence type="ECO:0000256" key="2">
    <source>
        <dbReference type="ARBA" id="ARBA00005417"/>
    </source>
</evidence>
<feature type="domain" description="ABC transmembrane type-1" evidence="11">
    <location>
        <begin position="46"/>
        <end position="333"/>
    </location>
</feature>
<dbReference type="InterPro" id="IPR036640">
    <property type="entry name" value="ABC1_TM_sf"/>
</dbReference>
<evidence type="ECO:0000256" key="8">
    <source>
        <dbReference type="ARBA" id="ARBA00023136"/>
    </source>
</evidence>
<evidence type="ECO:0000256" key="4">
    <source>
        <dbReference type="ARBA" id="ARBA00022692"/>
    </source>
</evidence>
<feature type="transmembrane region" description="Helical" evidence="9">
    <location>
        <begin position="171"/>
        <end position="188"/>
    </location>
</feature>
<dbReference type="SMART" id="SM00382">
    <property type="entry name" value="AAA"/>
    <property type="match status" value="1"/>
</dbReference>
<comment type="similarity">
    <text evidence="2">Belongs to the ABC transporter superfamily.</text>
</comment>
<reference evidence="12 13" key="1">
    <citation type="submission" date="2017-10" db="EMBL/GenBank/DDBJ databases">
        <title>Analysis of the genome sequences of Rhizobium populations associated to common bean (phaseolus vulgaris).</title>
        <authorList>
            <person name="Bustos P."/>
            <person name="Santamaria R.I."/>
            <person name="Miranda-Sanchez F."/>
            <person name="Perez-Carrascal O."/>
            <person name="Juarez S."/>
            <person name="Lozano L."/>
            <person name="Martinez-Flores I."/>
            <person name="Vinuesa P."/>
            <person name="Martinez-Romero E."/>
            <person name="Cevallos M.A."/>
            <person name="Romero D."/>
            <person name="Davila G."/>
            <person name="Gonzalez V."/>
        </authorList>
    </citation>
    <scope>NUCLEOTIDE SEQUENCE [LARGE SCALE GENOMIC DNA]</scope>
    <source>
        <strain evidence="12 13">NXT3</strain>
    </source>
</reference>
<accession>A0A2L0H8Z0</accession>
<dbReference type="SUPFAM" id="SSF52540">
    <property type="entry name" value="P-loop containing nucleoside triphosphate hydrolases"/>
    <property type="match status" value="1"/>
</dbReference>
<name>A0A2L0H8Z0_RHIFR</name>
<feature type="transmembrane region" description="Helical" evidence="9">
    <location>
        <begin position="44"/>
        <end position="66"/>
    </location>
</feature>
<comment type="subcellular location">
    <subcellularLocation>
        <location evidence="1">Cell membrane</location>
        <topology evidence="1">Multi-pass membrane protein</topology>
    </subcellularLocation>
</comment>
<dbReference type="InterPro" id="IPR039421">
    <property type="entry name" value="Type_1_exporter"/>
</dbReference>
<dbReference type="Proteomes" id="UP000239340">
    <property type="component" value="Chromosome"/>
</dbReference>
<dbReference type="Gene3D" id="3.40.50.300">
    <property type="entry name" value="P-loop containing nucleotide triphosphate hydrolases"/>
    <property type="match status" value="1"/>
</dbReference>